<sequence>MQLQKPLTSTSKLVNSDNILYLLWDESENTNRLIGFLKIGHKQLFLYDNQMKTYQGTLIALLDFYIHFSCQRKGFGKKLFDFMLEKENVEPHEIAFDNPSVTLLCFLAKKYGLTNPIWQNTNFVVFPDLFKSNEMDEKCIRNMEDSMASDSSAASRSNEARLRKAHILSSKPLW</sequence>
<dbReference type="Pfam" id="PF05301">
    <property type="entry name" value="Acetyltransf_16"/>
    <property type="match status" value="1"/>
</dbReference>
<feature type="domain" description="N-acetyltransferase" evidence="3">
    <location>
        <begin position="1"/>
        <end position="130"/>
    </location>
</feature>
<evidence type="ECO:0000313" key="7">
    <source>
        <dbReference type="WBParaSite" id="DME_0000900201-mRNA-1"/>
    </source>
</evidence>
<evidence type="ECO:0000313" key="4">
    <source>
        <dbReference type="EMBL" id="VDN52832.1"/>
    </source>
</evidence>
<protein>
    <submittedName>
        <fullName evidence="7">N-acetyltransferase domain-containing protein</fullName>
    </submittedName>
</protein>
<keyword evidence="6" id="KW-1185">Reference proteome</keyword>
<dbReference type="PANTHER" id="PTHR12327">
    <property type="entry name" value="ALPHA-TUBULIN N-ACETYLTRANSFERASE 1"/>
    <property type="match status" value="1"/>
</dbReference>
<proteinExistence type="predicted"/>
<name>A0A0N4UMD2_DRAME</name>
<evidence type="ECO:0000313" key="5">
    <source>
        <dbReference type="Proteomes" id="UP000038040"/>
    </source>
</evidence>
<organism evidence="5 7">
    <name type="scientific">Dracunculus medinensis</name>
    <name type="common">Guinea worm</name>
    <dbReference type="NCBI Taxonomy" id="318479"/>
    <lineage>
        <taxon>Eukaryota</taxon>
        <taxon>Metazoa</taxon>
        <taxon>Ecdysozoa</taxon>
        <taxon>Nematoda</taxon>
        <taxon>Chromadorea</taxon>
        <taxon>Rhabditida</taxon>
        <taxon>Spirurina</taxon>
        <taxon>Dracunculoidea</taxon>
        <taxon>Dracunculidae</taxon>
        <taxon>Dracunculus</taxon>
    </lineage>
</organism>
<evidence type="ECO:0000256" key="2">
    <source>
        <dbReference type="ARBA" id="ARBA00023315"/>
    </source>
</evidence>
<dbReference type="InterPro" id="IPR016181">
    <property type="entry name" value="Acyl_CoA_acyltransferase"/>
</dbReference>
<evidence type="ECO:0000256" key="1">
    <source>
        <dbReference type="ARBA" id="ARBA00022679"/>
    </source>
</evidence>
<gene>
    <name evidence="4" type="ORF">DME_LOCUS2805</name>
</gene>
<keyword evidence="1" id="KW-0808">Transferase</keyword>
<dbReference type="Proteomes" id="UP000274756">
    <property type="component" value="Unassembled WGS sequence"/>
</dbReference>
<dbReference type="EMBL" id="UYYG01000081">
    <property type="protein sequence ID" value="VDN52832.1"/>
    <property type="molecule type" value="Genomic_DNA"/>
</dbReference>
<dbReference type="Gene3D" id="3.40.630.30">
    <property type="match status" value="1"/>
</dbReference>
<dbReference type="InterPro" id="IPR007965">
    <property type="entry name" value="GNAT_ATAT"/>
</dbReference>
<dbReference type="InterPro" id="IPR038746">
    <property type="entry name" value="Atat"/>
</dbReference>
<reference evidence="4 6" key="2">
    <citation type="submission" date="2018-11" db="EMBL/GenBank/DDBJ databases">
        <authorList>
            <consortium name="Pathogen Informatics"/>
        </authorList>
    </citation>
    <scope>NUCLEOTIDE SEQUENCE [LARGE SCALE GENOMIC DNA]</scope>
</reference>
<dbReference type="GO" id="GO:0005874">
    <property type="term" value="C:microtubule"/>
    <property type="evidence" value="ECO:0007669"/>
    <property type="project" value="InterPro"/>
</dbReference>
<dbReference type="PANTHER" id="PTHR12327:SF0">
    <property type="entry name" value="ALPHA-TUBULIN N-ACETYLTRANSFERASE 1"/>
    <property type="match status" value="1"/>
</dbReference>
<keyword evidence="2" id="KW-0012">Acyltransferase</keyword>
<dbReference type="AlphaFoldDB" id="A0A0N4UMD2"/>
<dbReference type="OrthoDB" id="447510at2759"/>
<accession>A0A0N4UMD2</accession>
<dbReference type="PROSITE" id="PS51730">
    <property type="entry name" value="GNAT_ATAT"/>
    <property type="match status" value="1"/>
</dbReference>
<dbReference type="GO" id="GO:0019799">
    <property type="term" value="F:tubulin N-acetyltransferase activity"/>
    <property type="evidence" value="ECO:0007669"/>
    <property type="project" value="InterPro"/>
</dbReference>
<evidence type="ECO:0000259" key="3">
    <source>
        <dbReference type="PROSITE" id="PS51730"/>
    </source>
</evidence>
<dbReference type="SUPFAM" id="SSF55729">
    <property type="entry name" value="Acyl-CoA N-acyltransferases (Nat)"/>
    <property type="match status" value="1"/>
</dbReference>
<dbReference type="WBParaSite" id="DME_0000900201-mRNA-1">
    <property type="protein sequence ID" value="DME_0000900201-mRNA-1"/>
    <property type="gene ID" value="DME_0000900201"/>
</dbReference>
<reference evidence="7" key="1">
    <citation type="submission" date="2017-02" db="UniProtKB">
        <authorList>
            <consortium name="WormBaseParasite"/>
        </authorList>
    </citation>
    <scope>IDENTIFICATION</scope>
</reference>
<evidence type="ECO:0000313" key="6">
    <source>
        <dbReference type="Proteomes" id="UP000274756"/>
    </source>
</evidence>
<dbReference type="Proteomes" id="UP000038040">
    <property type="component" value="Unplaced"/>
</dbReference>